<evidence type="ECO:0008006" key="4">
    <source>
        <dbReference type="Google" id="ProtNLM"/>
    </source>
</evidence>
<accession>A0ABP9WIH2</accession>
<gene>
    <name evidence="2" type="ORF">Lsed01_00858</name>
</gene>
<proteinExistence type="predicted"/>
<keyword evidence="1" id="KW-1133">Transmembrane helix</keyword>
<comment type="caution">
    <text evidence="2">The sequence shown here is derived from an EMBL/GenBank/DDBJ whole genome shotgun (WGS) entry which is preliminary data.</text>
</comment>
<evidence type="ECO:0000313" key="3">
    <source>
        <dbReference type="Proteomes" id="UP001426770"/>
    </source>
</evidence>
<keyword evidence="1" id="KW-0812">Transmembrane</keyword>
<dbReference type="InterPro" id="IPR012902">
    <property type="entry name" value="N_methyl_site"/>
</dbReference>
<evidence type="ECO:0000313" key="2">
    <source>
        <dbReference type="EMBL" id="GAA5518431.1"/>
    </source>
</evidence>
<organism evidence="2 3">
    <name type="scientific">Demequina sediminis</name>
    <dbReference type="NCBI Taxonomy" id="1930058"/>
    <lineage>
        <taxon>Bacteria</taxon>
        <taxon>Bacillati</taxon>
        <taxon>Actinomycetota</taxon>
        <taxon>Actinomycetes</taxon>
        <taxon>Micrococcales</taxon>
        <taxon>Demequinaceae</taxon>
        <taxon>Demequina</taxon>
    </lineage>
</organism>
<dbReference type="NCBIfam" id="TIGR02532">
    <property type="entry name" value="IV_pilin_GFxxxE"/>
    <property type="match status" value="1"/>
</dbReference>
<evidence type="ECO:0000256" key="1">
    <source>
        <dbReference type="SAM" id="Phobius"/>
    </source>
</evidence>
<dbReference type="EMBL" id="BAABRR010000003">
    <property type="protein sequence ID" value="GAA5518431.1"/>
    <property type="molecule type" value="Genomic_DNA"/>
</dbReference>
<dbReference type="Gene3D" id="3.30.700.10">
    <property type="entry name" value="Glycoprotein, Type 4 Pilin"/>
    <property type="match status" value="1"/>
</dbReference>
<protein>
    <recommendedName>
        <fullName evidence="4">Prepilin-type N-terminal cleavage/methylation domain-containing protein</fullName>
    </recommendedName>
</protein>
<keyword evidence="3" id="KW-1185">Reference proteome</keyword>
<name>A0ABP9WIH2_9MICO</name>
<sequence length="314" mass="33960">MLTPTHTPRTRSESGFTMMEVLTAILIVGLLASIAIPTYLSQKEVVASQRLQTVMTSVSIAVERDGKLNTGIYPSALPSDVPIPTSIQVQYVTTGSEWCAEAFDIDTKDKDIFHISGDGADVSDLTEGGCPEANLPLDSPVLEADLNEMNAALLRWSAVEGADYYEVLNVTTGMVTTTESNVTAWTSEVLDDHPTQFRVTAVAQGRPAGVSNVIEVRPVPPQVVAPEITVTSSAGFIGASTVDFTWTPVQNAEVVRYEVQNSQGGMVYRTYAPHEEFSFGAWFERDTYLVVVAYDVAGEEVARSTALYVHVNEG</sequence>
<reference evidence="2 3" key="1">
    <citation type="submission" date="2024-02" db="EMBL/GenBank/DDBJ databases">
        <title>Lysinimicrobium sediminis NBRC 112286.</title>
        <authorList>
            <person name="Ichikawa N."/>
            <person name="Katano-Makiyama Y."/>
            <person name="Hidaka K."/>
        </authorList>
    </citation>
    <scope>NUCLEOTIDE SEQUENCE [LARGE SCALE GENOMIC DNA]</scope>
    <source>
        <strain evidence="2 3">NBRC 112286</strain>
    </source>
</reference>
<feature type="transmembrane region" description="Helical" evidence="1">
    <location>
        <begin position="21"/>
        <end position="40"/>
    </location>
</feature>
<dbReference type="Proteomes" id="UP001426770">
    <property type="component" value="Unassembled WGS sequence"/>
</dbReference>
<dbReference type="RefSeq" id="WP_286214566.1">
    <property type="nucleotide sequence ID" value="NZ_AP027736.1"/>
</dbReference>
<dbReference type="SUPFAM" id="SSF54523">
    <property type="entry name" value="Pili subunits"/>
    <property type="match status" value="1"/>
</dbReference>
<dbReference type="InterPro" id="IPR045584">
    <property type="entry name" value="Pilin-like"/>
</dbReference>
<keyword evidence="1" id="KW-0472">Membrane</keyword>